<dbReference type="Proteomes" id="UP000316621">
    <property type="component" value="Chromosome 1"/>
</dbReference>
<evidence type="ECO:0000256" key="1">
    <source>
        <dbReference type="SAM" id="Phobius"/>
    </source>
</evidence>
<accession>A0A4Y7IAX9</accession>
<keyword evidence="1" id="KW-1133">Transmembrane helix</keyword>
<sequence length="199" mass="21813">MISFLNPNFGFQISIFLDDYDDDGGGGGGKLCSNDDGGGGDSGGGRGYRIYVLLVDDGGVPYTYWYFKLLVKRSNSRLVWCYGGLCWMVSMNSGGWWILLVVGALSMCGGGVVACVVSGKTNRKLIKLRSSGKIWIVVGSNETGMFTNEESETQVHDELAGDIGSKFVFPPQYSYPRLVHRISRHSFGSYEYKTTISFT</sequence>
<evidence type="ECO:0000313" key="3">
    <source>
        <dbReference type="Proteomes" id="UP000316621"/>
    </source>
</evidence>
<gene>
    <name evidence="2" type="ORF">C5167_038141</name>
</gene>
<proteinExistence type="predicted"/>
<dbReference type="Gramene" id="RZC45196">
    <property type="protein sequence ID" value="RZC45196"/>
    <property type="gene ID" value="C5167_038141"/>
</dbReference>
<protein>
    <submittedName>
        <fullName evidence="2">Uncharacterized protein</fullName>
    </submittedName>
</protein>
<feature type="transmembrane region" description="Helical" evidence="1">
    <location>
        <begin position="96"/>
        <end position="119"/>
    </location>
</feature>
<reference evidence="2 3" key="1">
    <citation type="journal article" date="2018" name="Science">
        <title>The opium poppy genome and morphinan production.</title>
        <authorList>
            <person name="Guo L."/>
            <person name="Winzer T."/>
            <person name="Yang X."/>
            <person name="Li Y."/>
            <person name="Ning Z."/>
            <person name="He Z."/>
            <person name="Teodor R."/>
            <person name="Lu Y."/>
            <person name="Bowser T.A."/>
            <person name="Graham I.A."/>
            <person name="Ye K."/>
        </authorList>
    </citation>
    <scope>NUCLEOTIDE SEQUENCE [LARGE SCALE GENOMIC DNA]</scope>
    <source>
        <strain evidence="3">cv. HN1</strain>
        <tissue evidence="2">Leaves</tissue>
    </source>
</reference>
<keyword evidence="1" id="KW-0472">Membrane</keyword>
<name>A0A4Y7IAX9_PAPSO</name>
<organism evidence="2 3">
    <name type="scientific">Papaver somniferum</name>
    <name type="common">Opium poppy</name>
    <dbReference type="NCBI Taxonomy" id="3469"/>
    <lineage>
        <taxon>Eukaryota</taxon>
        <taxon>Viridiplantae</taxon>
        <taxon>Streptophyta</taxon>
        <taxon>Embryophyta</taxon>
        <taxon>Tracheophyta</taxon>
        <taxon>Spermatophyta</taxon>
        <taxon>Magnoliopsida</taxon>
        <taxon>Ranunculales</taxon>
        <taxon>Papaveraceae</taxon>
        <taxon>Papaveroideae</taxon>
        <taxon>Papaver</taxon>
    </lineage>
</organism>
<dbReference type="EMBL" id="CM010715">
    <property type="protein sequence ID" value="RZC45196.1"/>
    <property type="molecule type" value="Genomic_DNA"/>
</dbReference>
<keyword evidence="3" id="KW-1185">Reference proteome</keyword>
<evidence type="ECO:0000313" key="2">
    <source>
        <dbReference type="EMBL" id="RZC45196.1"/>
    </source>
</evidence>
<keyword evidence="1" id="KW-0812">Transmembrane</keyword>
<dbReference type="AlphaFoldDB" id="A0A4Y7IAX9"/>